<dbReference type="AlphaFoldDB" id="A0A433RUQ5"/>
<reference evidence="2 3" key="1">
    <citation type="submission" date="2014-11" db="EMBL/GenBank/DDBJ databases">
        <title>Genome sequence and analysis of novel Kurthia sp.</title>
        <authorList>
            <person name="Lawson J.N."/>
            <person name="Gonzalez J.E."/>
            <person name="Rinauldi L."/>
            <person name="Xuan Z."/>
            <person name="Firman A."/>
            <person name="Shaddox L."/>
            <person name="Trudeau A."/>
            <person name="Shah S."/>
            <person name="Reiman D."/>
        </authorList>
    </citation>
    <scope>NUCLEOTIDE SEQUENCE [LARGE SCALE GENOMIC DNA]</scope>
    <source>
        <strain evidence="2 3">3B1D</strain>
    </source>
</reference>
<organism evidence="2 3">
    <name type="scientific">Candidatus Kurthia intestinigallinarum</name>
    <dbReference type="NCBI Taxonomy" id="1562256"/>
    <lineage>
        <taxon>Bacteria</taxon>
        <taxon>Bacillati</taxon>
        <taxon>Bacillota</taxon>
        <taxon>Bacilli</taxon>
        <taxon>Bacillales</taxon>
        <taxon>Caryophanaceae</taxon>
        <taxon>Kurthia</taxon>
    </lineage>
</organism>
<evidence type="ECO:0000313" key="2">
    <source>
        <dbReference type="EMBL" id="RUS57003.1"/>
    </source>
</evidence>
<evidence type="ECO:0008006" key="4">
    <source>
        <dbReference type="Google" id="ProtNLM"/>
    </source>
</evidence>
<dbReference type="RefSeq" id="WP_126990421.1">
    <property type="nucleotide sequence ID" value="NZ_JTFC01000029.1"/>
</dbReference>
<evidence type="ECO:0000313" key="3">
    <source>
        <dbReference type="Proteomes" id="UP000288623"/>
    </source>
</evidence>
<name>A0A433RUQ5_9BACL</name>
<dbReference type="Pfam" id="PF11337">
    <property type="entry name" value="DUF3139"/>
    <property type="match status" value="1"/>
</dbReference>
<keyword evidence="1" id="KW-0472">Membrane</keyword>
<keyword evidence="3" id="KW-1185">Reference proteome</keyword>
<keyword evidence="1" id="KW-1133">Transmembrane helix</keyword>
<sequence>MKKKTIFIVSAVLLIIASISVFSIVQNQKKAEAKEIVEQSIENYLYKEKKYSNDDIANVKLLYSGKMDEKGDYYKYTASVYYKDEPDNEYLYYIRKKDHKADFISIGDEGDIQPSHEKIDE</sequence>
<dbReference type="InterPro" id="IPR021486">
    <property type="entry name" value="DUF3139"/>
</dbReference>
<accession>A0A433RUQ5</accession>
<evidence type="ECO:0000256" key="1">
    <source>
        <dbReference type="SAM" id="Phobius"/>
    </source>
</evidence>
<dbReference type="OrthoDB" id="2738731at2"/>
<proteinExistence type="predicted"/>
<dbReference type="EMBL" id="JTFC01000029">
    <property type="protein sequence ID" value="RUS57003.1"/>
    <property type="molecule type" value="Genomic_DNA"/>
</dbReference>
<dbReference type="Proteomes" id="UP000288623">
    <property type="component" value="Unassembled WGS sequence"/>
</dbReference>
<gene>
    <name evidence="2" type="ORF">QI30_08010</name>
</gene>
<protein>
    <recommendedName>
        <fullName evidence="4">DUF3139 domain-containing protein</fullName>
    </recommendedName>
</protein>
<keyword evidence="1" id="KW-0812">Transmembrane</keyword>
<feature type="transmembrane region" description="Helical" evidence="1">
    <location>
        <begin position="6"/>
        <end position="25"/>
    </location>
</feature>
<comment type="caution">
    <text evidence="2">The sequence shown here is derived from an EMBL/GenBank/DDBJ whole genome shotgun (WGS) entry which is preliminary data.</text>
</comment>